<dbReference type="VEuPathDB" id="FungiDB:TREMEDRAFT_60607"/>
<keyword evidence="1" id="KW-0812">Transmembrane</keyword>
<dbReference type="Proteomes" id="UP000289152">
    <property type="component" value="Unassembled WGS sequence"/>
</dbReference>
<dbReference type="InParanoid" id="A0A4Q1BDJ8"/>
<name>A0A4Q1BDJ8_TREME</name>
<organism evidence="2 3">
    <name type="scientific">Tremella mesenterica</name>
    <name type="common">Jelly fungus</name>
    <dbReference type="NCBI Taxonomy" id="5217"/>
    <lineage>
        <taxon>Eukaryota</taxon>
        <taxon>Fungi</taxon>
        <taxon>Dikarya</taxon>
        <taxon>Basidiomycota</taxon>
        <taxon>Agaricomycotina</taxon>
        <taxon>Tremellomycetes</taxon>
        <taxon>Tremellales</taxon>
        <taxon>Tremellaceae</taxon>
        <taxon>Tremella</taxon>
    </lineage>
</organism>
<keyword evidence="1" id="KW-1133">Transmembrane helix</keyword>
<keyword evidence="1" id="KW-0472">Membrane</keyword>
<proteinExistence type="predicted"/>
<gene>
    <name evidence="2" type="ORF">M231_06670</name>
</gene>
<sequence length="334" mass="37304">MGSRSNYLGLTTGRSPIYSRSTFSPLTLENTTPISQITSYSSIPSHSPISDLDMSPACEQNVILLRTRPRSRRQLSITVPPLPKRDYLVVPSVDATGRATPLVPTPKVHEVVKASRVVDDLTGKIKVKVDWWSGRETRRGDKLNEGEVRESKSERTEIKERCLKSPFSLRATLHTPRNRLRERRILDPERIPTSATLPSGARRLRGLHILSWTIFGMVVMLSVVYVFLSPVCVRPSLSHVGVLLPSCDMGNRTDHTNHRPATVGVIMDSVGMEMYEEGSDDDENMNVENHEETIISIMNDETEVSGTKVGDVMENENLGLISAEEVADFLQEGW</sequence>
<accession>A0A4Q1BDJ8</accession>
<feature type="transmembrane region" description="Helical" evidence="1">
    <location>
        <begin position="209"/>
        <end position="228"/>
    </location>
</feature>
<reference evidence="2 3" key="1">
    <citation type="submission" date="2016-06" db="EMBL/GenBank/DDBJ databases">
        <title>Evolution of pathogenesis and genome organization in the Tremellales.</title>
        <authorList>
            <person name="Cuomo C."/>
            <person name="Litvintseva A."/>
            <person name="Heitman J."/>
            <person name="Chen Y."/>
            <person name="Sun S."/>
            <person name="Springer D."/>
            <person name="Dromer F."/>
            <person name="Young S."/>
            <person name="Zeng Q."/>
            <person name="Chapman S."/>
            <person name="Gujja S."/>
            <person name="Saif S."/>
            <person name="Birren B."/>
        </authorList>
    </citation>
    <scope>NUCLEOTIDE SEQUENCE [LARGE SCALE GENOMIC DNA]</scope>
    <source>
        <strain evidence="2 3">ATCC 28783</strain>
    </source>
</reference>
<evidence type="ECO:0000256" key="1">
    <source>
        <dbReference type="SAM" id="Phobius"/>
    </source>
</evidence>
<evidence type="ECO:0000313" key="3">
    <source>
        <dbReference type="Proteomes" id="UP000289152"/>
    </source>
</evidence>
<comment type="caution">
    <text evidence="2">The sequence shown here is derived from an EMBL/GenBank/DDBJ whole genome shotgun (WGS) entry which is preliminary data.</text>
</comment>
<dbReference type="EMBL" id="SDIL01000110">
    <property type="protein sequence ID" value="RXK36076.1"/>
    <property type="molecule type" value="Genomic_DNA"/>
</dbReference>
<protein>
    <submittedName>
        <fullName evidence="2">Uncharacterized protein</fullName>
    </submittedName>
</protein>
<keyword evidence="3" id="KW-1185">Reference proteome</keyword>
<evidence type="ECO:0000313" key="2">
    <source>
        <dbReference type="EMBL" id="RXK36076.1"/>
    </source>
</evidence>
<dbReference type="AlphaFoldDB" id="A0A4Q1BDJ8"/>